<feature type="domain" description="Thioesterase TesA-like" evidence="5">
    <location>
        <begin position="26"/>
        <end position="253"/>
    </location>
</feature>
<dbReference type="Proteomes" id="UP000432464">
    <property type="component" value="Unassembled WGS sequence"/>
</dbReference>
<dbReference type="EMBL" id="WMBB01000014">
    <property type="protein sequence ID" value="MTE16399.1"/>
    <property type="molecule type" value="Genomic_DNA"/>
</dbReference>
<dbReference type="InterPro" id="IPR020802">
    <property type="entry name" value="TesA-like"/>
</dbReference>
<dbReference type="AlphaFoldDB" id="A0A6I3L964"/>
<dbReference type="GO" id="GO:0016787">
    <property type="term" value="F:hydrolase activity"/>
    <property type="evidence" value="ECO:0007669"/>
    <property type="project" value="UniProtKB-KW"/>
</dbReference>
<comment type="similarity">
    <text evidence="1">Belongs to the thioesterase family.</text>
</comment>
<name>A0A6I3L964_9NOCA</name>
<dbReference type="RefSeq" id="WP_154790821.1">
    <property type="nucleotide sequence ID" value="NZ_WMBB01000014.1"/>
</dbReference>
<dbReference type="InterPro" id="IPR001031">
    <property type="entry name" value="Thioesterase"/>
</dbReference>
<dbReference type="GO" id="GO:0008610">
    <property type="term" value="P:lipid biosynthetic process"/>
    <property type="evidence" value="ECO:0007669"/>
    <property type="project" value="TreeGrafter"/>
</dbReference>
<protein>
    <recommendedName>
        <fullName evidence="2">Thioesterase TesA</fullName>
    </recommendedName>
</protein>
<gene>
    <name evidence="6" type="ORF">GLP40_26990</name>
</gene>
<evidence type="ECO:0000256" key="1">
    <source>
        <dbReference type="ARBA" id="ARBA00007169"/>
    </source>
</evidence>
<comment type="caution">
    <text evidence="6">The sequence shown here is derived from an EMBL/GenBank/DDBJ whole genome shotgun (WGS) entry which is preliminary data.</text>
</comment>
<keyword evidence="3 6" id="KW-0378">Hydrolase</keyword>
<evidence type="ECO:0000256" key="3">
    <source>
        <dbReference type="ARBA" id="ARBA00022801"/>
    </source>
</evidence>
<dbReference type="InterPro" id="IPR012223">
    <property type="entry name" value="TEII"/>
</dbReference>
<dbReference type="Gene3D" id="3.40.50.1820">
    <property type="entry name" value="alpha/beta hydrolase"/>
    <property type="match status" value="1"/>
</dbReference>
<dbReference type="PANTHER" id="PTHR11487">
    <property type="entry name" value="THIOESTERASE"/>
    <property type="match status" value="1"/>
</dbReference>
<dbReference type="Pfam" id="PF00975">
    <property type="entry name" value="Thioesterase"/>
    <property type="match status" value="1"/>
</dbReference>
<dbReference type="SUPFAM" id="SSF53474">
    <property type="entry name" value="alpha/beta-Hydrolases"/>
    <property type="match status" value="1"/>
</dbReference>
<evidence type="ECO:0000256" key="4">
    <source>
        <dbReference type="ARBA" id="ARBA00024293"/>
    </source>
</evidence>
<sequence length="269" mass="28487">MSAQRLSGTAWLRELKSDPDPATVLVCFPPGGGSATAYRALAQRFGSGTAVFGVQYPGRQDRLGDAPVPVLTELAALAAADLLAWPKAVRLAIFGHSMGATVAYEAAHRIEADGRELSHLFVSGRPAPAFEETARLHAGPDEGLIADLERLSNDPASVRILREEPGLAELVLPAVRNDYRAVETYRYAPGAPLRAPITALISSADPTTSVAQAGQWRDYTAADFDLATFEGGHFYLDLPENLSAIAGLITSTLAGTLPDRSNGAVDLPR</sequence>
<evidence type="ECO:0000256" key="2">
    <source>
        <dbReference type="ARBA" id="ARBA00015007"/>
    </source>
</evidence>
<proteinExistence type="inferred from homology"/>
<dbReference type="SMART" id="SM00824">
    <property type="entry name" value="PKS_TE"/>
    <property type="match status" value="1"/>
</dbReference>
<keyword evidence="7" id="KW-1185">Reference proteome</keyword>
<evidence type="ECO:0000259" key="5">
    <source>
        <dbReference type="SMART" id="SM00824"/>
    </source>
</evidence>
<reference evidence="6 7" key="1">
    <citation type="submission" date="2019-11" db="EMBL/GenBank/DDBJ databases">
        <title>Nocardia sp. nov. CT2-14 isolated from soil.</title>
        <authorList>
            <person name="Kanchanasin P."/>
            <person name="Tanasupawat S."/>
            <person name="Yuki M."/>
            <person name="Kudo T."/>
        </authorList>
    </citation>
    <scope>NUCLEOTIDE SEQUENCE [LARGE SCALE GENOMIC DNA]</scope>
    <source>
        <strain evidence="6 7">CT2-14</strain>
    </source>
</reference>
<accession>A0A6I3L964</accession>
<organism evidence="6 7">
    <name type="scientific">Nocardia aurantiaca</name>
    <dbReference type="NCBI Taxonomy" id="2675850"/>
    <lineage>
        <taxon>Bacteria</taxon>
        <taxon>Bacillati</taxon>
        <taxon>Actinomycetota</taxon>
        <taxon>Actinomycetes</taxon>
        <taxon>Mycobacteriales</taxon>
        <taxon>Nocardiaceae</taxon>
        <taxon>Nocardia</taxon>
    </lineage>
</organism>
<dbReference type="PANTHER" id="PTHR11487:SF0">
    <property type="entry name" value="S-ACYL FATTY ACID SYNTHASE THIOESTERASE, MEDIUM CHAIN"/>
    <property type="match status" value="1"/>
</dbReference>
<evidence type="ECO:0000313" key="6">
    <source>
        <dbReference type="EMBL" id="MTE16399.1"/>
    </source>
</evidence>
<evidence type="ECO:0000313" key="7">
    <source>
        <dbReference type="Proteomes" id="UP000432464"/>
    </source>
</evidence>
<comment type="catalytic activity">
    <reaction evidence="4">
        <text>a fatty acyl-CoA + H2O = a fatty acid + CoA + H(+)</text>
        <dbReference type="Rhea" id="RHEA:16781"/>
        <dbReference type="ChEBI" id="CHEBI:15377"/>
        <dbReference type="ChEBI" id="CHEBI:15378"/>
        <dbReference type="ChEBI" id="CHEBI:28868"/>
        <dbReference type="ChEBI" id="CHEBI:57287"/>
        <dbReference type="ChEBI" id="CHEBI:77636"/>
    </reaction>
</comment>
<dbReference type="InterPro" id="IPR029058">
    <property type="entry name" value="AB_hydrolase_fold"/>
</dbReference>